<accession>A0A4V2S809</accession>
<name>A0A4V2S809_9PSEU</name>
<dbReference type="GO" id="GO:0016829">
    <property type="term" value="F:lyase activity"/>
    <property type="evidence" value="ECO:0007669"/>
    <property type="project" value="InterPro"/>
</dbReference>
<evidence type="ECO:0000313" key="3">
    <source>
        <dbReference type="Proteomes" id="UP000295680"/>
    </source>
</evidence>
<evidence type="ECO:0000313" key="2">
    <source>
        <dbReference type="EMBL" id="TCO62040.1"/>
    </source>
</evidence>
<reference evidence="2 3" key="1">
    <citation type="submission" date="2019-03" db="EMBL/GenBank/DDBJ databases">
        <title>Genomic Encyclopedia of Type Strains, Phase IV (KMG-IV): sequencing the most valuable type-strain genomes for metagenomic binning, comparative biology and taxonomic classification.</title>
        <authorList>
            <person name="Goeker M."/>
        </authorList>
    </citation>
    <scope>NUCLEOTIDE SEQUENCE [LARGE SCALE GENOMIC DNA]</scope>
    <source>
        <strain evidence="2 3">DSM 45934</strain>
    </source>
</reference>
<keyword evidence="3" id="KW-1185">Reference proteome</keyword>
<dbReference type="RefSeq" id="WP_132113518.1">
    <property type="nucleotide sequence ID" value="NZ_SLWS01000002.1"/>
</dbReference>
<protein>
    <submittedName>
        <fullName evidence="2">Oxidase EvaA</fullName>
    </submittedName>
</protein>
<dbReference type="Proteomes" id="UP000295680">
    <property type="component" value="Unassembled WGS sequence"/>
</dbReference>
<organism evidence="2 3">
    <name type="scientific">Actinocrispum wychmicini</name>
    <dbReference type="NCBI Taxonomy" id="1213861"/>
    <lineage>
        <taxon>Bacteria</taxon>
        <taxon>Bacillati</taxon>
        <taxon>Actinomycetota</taxon>
        <taxon>Actinomycetes</taxon>
        <taxon>Pseudonocardiales</taxon>
        <taxon>Pseudonocardiaceae</taxon>
        <taxon>Actinocrispum</taxon>
    </lineage>
</organism>
<dbReference type="InterPro" id="IPR005212">
    <property type="entry name" value="EvaA-like"/>
</dbReference>
<dbReference type="AlphaFoldDB" id="A0A4V2S809"/>
<dbReference type="OrthoDB" id="9814961at2"/>
<dbReference type="Pfam" id="PF03559">
    <property type="entry name" value="Hexose_dehydrat"/>
    <property type="match status" value="2"/>
</dbReference>
<sequence>MTTLTPQPVSVRAEDIDRFTRSALTSEGIVPTQQVHAWFAERRRAATHVVRRVPFSALTTWQVDQDTGDIAHQSGKFFTIEGLRAVRADGQGWTQPVINQPEVGILGILAKEFDGVLHLLMQAKMEPGNINLVQLSPTVQATFSNYTQVHGGTRTRHLDHFRFPGGGTPLVDVLQSEQGAWFYRKRNRNMVVEADGEVEPHEDFCWLTLGQIRDLLRLPHVINMPARSVLGSIPYLATPRGGNGFRTSLGASLTPEDNGPRSLAELIGWLNDAKLTRGLDATLIRLNEVTGWHRTDDEISDDGGRHFSVIGVSVSASTREVTAWQQPMLAPRAPGLAAFVTRNVDGVLRILVRASAEAGLFDRVEIGPTVQCVPGNRDKAPESRPALLDYVRGPSARVRFDVVQSEEGGRFYQAQTRYLVVEAGDDLPAPPGDEFTWMTFGQLMAFQAFGGLINVQARTLITCLNALW</sequence>
<proteinExistence type="predicted"/>
<feature type="domain" description="dTDP-4-dehydro-6-deoxy-alpha-D-glucopyranose 2,3-dehydratase" evidence="1">
    <location>
        <begin position="33"/>
        <end position="231"/>
    </location>
</feature>
<dbReference type="Gene3D" id="3.90.79.40">
    <property type="entry name" value="EvaA sugar 2,3-dehydratase subunit"/>
    <property type="match status" value="2"/>
</dbReference>
<dbReference type="InterPro" id="IPR038153">
    <property type="entry name" value="EvaA-like_sf"/>
</dbReference>
<evidence type="ECO:0000259" key="1">
    <source>
        <dbReference type="Pfam" id="PF03559"/>
    </source>
</evidence>
<feature type="domain" description="dTDP-4-dehydro-6-deoxy-alpha-D-glucopyranose 2,3-dehydratase" evidence="1">
    <location>
        <begin position="264"/>
        <end position="464"/>
    </location>
</feature>
<dbReference type="EMBL" id="SLWS01000002">
    <property type="protein sequence ID" value="TCO62040.1"/>
    <property type="molecule type" value="Genomic_DNA"/>
</dbReference>
<gene>
    <name evidence="2" type="ORF">EV192_102177</name>
</gene>
<comment type="caution">
    <text evidence="2">The sequence shown here is derived from an EMBL/GenBank/DDBJ whole genome shotgun (WGS) entry which is preliminary data.</text>
</comment>